<dbReference type="Pfam" id="PF00294">
    <property type="entry name" value="PfkB"/>
    <property type="match status" value="1"/>
</dbReference>
<dbReference type="InterPro" id="IPR002173">
    <property type="entry name" value="Carboh/pur_kinase_PfkB_CS"/>
</dbReference>
<dbReference type="SUPFAM" id="SSF53613">
    <property type="entry name" value="Ribokinase-like"/>
    <property type="match status" value="1"/>
</dbReference>
<evidence type="ECO:0000313" key="4">
    <source>
        <dbReference type="EMBL" id="PWJ92473.1"/>
    </source>
</evidence>
<keyword evidence="2 4" id="KW-0418">Kinase</keyword>
<evidence type="ECO:0000256" key="2">
    <source>
        <dbReference type="ARBA" id="ARBA00022777"/>
    </source>
</evidence>
<dbReference type="GO" id="GO:0005829">
    <property type="term" value="C:cytosol"/>
    <property type="evidence" value="ECO:0007669"/>
    <property type="project" value="TreeGrafter"/>
</dbReference>
<sequence length="327" mass="34056">MPTVPSILGFGAIAIDDIVYVDQPLSAGKGKVLQSARAFGGNVATALAAVARLGGTAGFVGWLGSAADDAVLCDLAASGVETVFAPRHPHARPVRSRITVGSDGERFIAYDDEAMLGTAPDFPDGVLSRATVLIVDSYAIRSLDVVARASDLGLAILGDIEWSSGPATERLIGLCDHLILPLGFARTATGCRLPAEMLDALWSPSRSAVVLTDGGRGVYYRGRDEIGLWHLPPHRVAVVDSTGAGDCFHGAYAHALTRGADTAGRVAFAAAAAALSITGRGGREALPTDDQVTELLASTNAPSAVELKYARLDTETLPELSEENIRR</sequence>
<keyword evidence="1" id="KW-0808">Transferase</keyword>
<protein>
    <submittedName>
        <fullName evidence="4">Sugar/nucleoside kinase (Ribokinase family)</fullName>
    </submittedName>
</protein>
<dbReference type="Gene3D" id="3.40.1190.20">
    <property type="match status" value="1"/>
</dbReference>
<evidence type="ECO:0000259" key="3">
    <source>
        <dbReference type="Pfam" id="PF00294"/>
    </source>
</evidence>
<dbReference type="Proteomes" id="UP000245631">
    <property type="component" value="Unassembled WGS sequence"/>
</dbReference>
<comment type="caution">
    <text evidence="4">The sequence shown here is derived from an EMBL/GenBank/DDBJ whole genome shotgun (WGS) entry which is preliminary data.</text>
</comment>
<proteinExistence type="predicted"/>
<dbReference type="EMBL" id="QGGH01000002">
    <property type="protein sequence ID" value="PWJ92473.1"/>
    <property type="molecule type" value="Genomic_DNA"/>
</dbReference>
<dbReference type="PANTHER" id="PTHR10584">
    <property type="entry name" value="SUGAR KINASE"/>
    <property type="match status" value="1"/>
</dbReference>
<reference evidence="4 5" key="1">
    <citation type="submission" date="2018-05" db="EMBL/GenBank/DDBJ databases">
        <title>Genomic Encyclopedia of Type Strains, Phase IV (KMG-IV): sequencing the most valuable type-strain genomes for metagenomic binning, comparative biology and taxonomic classification.</title>
        <authorList>
            <person name="Goeker M."/>
        </authorList>
    </citation>
    <scope>NUCLEOTIDE SEQUENCE [LARGE SCALE GENOMIC DNA]</scope>
    <source>
        <strain evidence="4 5">DSM 2626</strain>
    </source>
</reference>
<dbReference type="AlphaFoldDB" id="A0A8E2WDY4"/>
<feature type="domain" description="Carbohydrate kinase PfkB" evidence="3">
    <location>
        <begin position="10"/>
        <end position="288"/>
    </location>
</feature>
<organism evidence="4 5">
    <name type="scientific">Rhizobium loti</name>
    <name type="common">Mesorhizobium loti</name>
    <dbReference type="NCBI Taxonomy" id="381"/>
    <lineage>
        <taxon>Bacteria</taxon>
        <taxon>Pseudomonadati</taxon>
        <taxon>Pseudomonadota</taxon>
        <taxon>Alphaproteobacteria</taxon>
        <taxon>Hyphomicrobiales</taxon>
        <taxon>Phyllobacteriaceae</taxon>
        <taxon>Mesorhizobium</taxon>
    </lineage>
</organism>
<dbReference type="PANTHER" id="PTHR10584:SF157">
    <property type="entry name" value="SULFOFRUCTOSE KINASE"/>
    <property type="match status" value="1"/>
</dbReference>
<gene>
    <name evidence="4" type="ORF">C8D77_102245</name>
</gene>
<dbReference type="PROSITE" id="PS00584">
    <property type="entry name" value="PFKB_KINASES_2"/>
    <property type="match status" value="1"/>
</dbReference>
<dbReference type="GO" id="GO:0016301">
    <property type="term" value="F:kinase activity"/>
    <property type="evidence" value="ECO:0007669"/>
    <property type="project" value="UniProtKB-KW"/>
</dbReference>
<dbReference type="InterPro" id="IPR011611">
    <property type="entry name" value="PfkB_dom"/>
</dbReference>
<accession>A0A8E2WDY4</accession>
<dbReference type="RefSeq" id="WP_109661862.1">
    <property type="nucleotide sequence ID" value="NZ_QGGH01000002.1"/>
</dbReference>
<evidence type="ECO:0000313" key="5">
    <source>
        <dbReference type="Proteomes" id="UP000245631"/>
    </source>
</evidence>
<evidence type="ECO:0000256" key="1">
    <source>
        <dbReference type="ARBA" id="ARBA00022679"/>
    </source>
</evidence>
<dbReference type="GeneID" id="61051290"/>
<name>A0A8E2WDY4_RHILI</name>
<dbReference type="InterPro" id="IPR029056">
    <property type="entry name" value="Ribokinase-like"/>
</dbReference>